<keyword evidence="2" id="KW-0560">Oxidoreductase</keyword>
<keyword evidence="2" id="KW-0408">Iron</keyword>
<dbReference type="Pfam" id="PF03171">
    <property type="entry name" value="2OG-FeII_Oxy"/>
    <property type="match status" value="1"/>
</dbReference>
<evidence type="ECO:0000256" key="1">
    <source>
        <dbReference type="ARBA" id="ARBA00008056"/>
    </source>
</evidence>
<protein>
    <recommendedName>
        <fullName evidence="4">Fe2OG dioxygenase domain-containing protein</fullName>
    </recommendedName>
</protein>
<dbReference type="InterPro" id="IPR027443">
    <property type="entry name" value="IPNS-like_sf"/>
</dbReference>
<dbReference type="AlphaFoldDB" id="A0A232M107"/>
<dbReference type="InterPro" id="IPR005123">
    <property type="entry name" value="Oxoglu/Fe-dep_dioxygenase_dom"/>
</dbReference>
<dbReference type="Proteomes" id="UP000243515">
    <property type="component" value="Unassembled WGS sequence"/>
</dbReference>
<evidence type="ECO:0000313" key="6">
    <source>
        <dbReference type="Proteomes" id="UP000243515"/>
    </source>
</evidence>
<name>A0A232M107_9EURO</name>
<feature type="region of interest" description="Disordered" evidence="3">
    <location>
        <begin position="242"/>
        <end position="269"/>
    </location>
</feature>
<feature type="domain" description="Fe2OG dioxygenase" evidence="4">
    <location>
        <begin position="178"/>
        <end position="332"/>
    </location>
</feature>
<evidence type="ECO:0000259" key="4">
    <source>
        <dbReference type="PROSITE" id="PS51471"/>
    </source>
</evidence>
<evidence type="ECO:0000256" key="3">
    <source>
        <dbReference type="SAM" id="MobiDB-lite"/>
    </source>
</evidence>
<dbReference type="InterPro" id="IPR044861">
    <property type="entry name" value="IPNS-like_FE2OG_OXY"/>
</dbReference>
<comment type="caution">
    <text evidence="5">The sequence shown here is derived from an EMBL/GenBank/DDBJ whole genome shotgun (WGS) entry which is preliminary data.</text>
</comment>
<gene>
    <name evidence="5" type="ORF">Egran_02170</name>
</gene>
<dbReference type="GO" id="GO:0046872">
    <property type="term" value="F:metal ion binding"/>
    <property type="evidence" value="ECO:0007669"/>
    <property type="project" value="UniProtKB-KW"/>
</dbReference>
<dbReference type="GO" id="GO:0016491">
    <property type="term" value="F:oxidoreductase activity"/>
    <property type="evidence" value="ECO:0007669"/>
    <property type="project" value="UniProtKB-KW"/>
</dbReference>
<dbReference type="EMBL" id="NPHW01003151">
    <property type="protein sequence ID" value="OXV10073.1"/>
    <property type="molecule type" value="Genomic_DNA"/>
</dbReference>
<dbReference type="Gene3D" id="2.60.120.330">
    <property type="entry name" value="B-lactam Antibiotic, Isopenicillin N Synthase, Chain"/>
    <property type="match status" value="1"/>
</dbReference>
<organism evidence="5 6">
    <name type="scientific">Elaphomyces granulatus</name>
    <dbReference type="NCBI Taxonomy" id="519963"/>
    <lineage>
        <taxon>Eukaryota</taxon>
        <taxon>Fungi</taxon>
        <taxon>Dikarya</taxon>
        <taxon>Ascomycota</taxon>
        <taxon>Pezizomycotina</taxon>
        <taxon>Eurotiomycetes</taxon>
        <taxon>Eurotiomycetidae</taxon>
        <taxon>Eurotiales</taxon>
        <taxon>Elaphomycetaceae</taxon>
        <taxon>Elaphomyces</taxon>
    </lineage>
</organism>
<keyword evidence="6" id="KW-1185">Reference proteome</keyword>
<dbReference type="InterPro" id="IPR026992">
    <property type="entry name" value="DIOX_N"/>
</dbReference>
<proteinExistence type="inferred from homology"/>
<dbReference type="PROSITE" id="PS51471">
    <property type="entry name" value="FE2OG_OXY"/>
    <property type="match status" value="1"/>
</dbReference>
<sequence length="404" mass="44254">MIQLPVININISGRSGNNGGDDGAVGKAMLEAATRYGFFYIDHDDACDDSDGGGDYFSVEDVDWMFELSKKFFSSPREEKAQYKIGPDNVGWSGMHTELLDPEHQRIGDFKEAMNFGDFKDGKAQQPLPPSLAAFEPDLNRFSSLCNKTCARILQLLALALEIPQTYFASRHGPSNGTTESILRFLFYPSLSSPTMSNYQHDRDVRAGAHSDYGSITLLFQRPGQHGLEILTPEGTWASVPVWPSSSPSSSSSSKGECGNGGERDDVRARDNRLPPILINIGDVLSYWTDGLLKSTVHRVVFPHSERDPSTATRVAANLAQDRYSIVFFCHPVDDTELVPVPSAVVATHRQHQSVLTATKVGYGGGAGSLQPGKRALTAKEHLEQRLAATYQFEKEGIRLTAPS</sequence>
<reference evidence="5 6" key="1">
    <citation type="journal article" date="2015" name="Environ. Microbiol.">
        <title>Metagenome sequence of Elaphomyces granulatus from sporocarp tissue reveals Ascomycota ectomycorrhizal fingerprints of genome expansion and a Proteobacteria-rich microbiome.</title>
        <authorList>
            <person name="Quandt C.A."/>
            <person name="Kohler A."/>
            <person name="Hesse C.N."/>
            <person name="Sharpton T.J."/>
            <person name="Martin F."/>
            <person name="Spatafora J.W."/>
        </authorList>
    </citation>
    <scope>NUCLEOTIDE SEQUENCE [LARGE SCALE GENOMIC DNA]</scope>
    <source>
        <strain evidence="5 6">OSC145934</strain>
    </source>
</reference>
<comment type="similarity">
    <text evidence="1 2">Belongs to the iron/ascorbate-dependent oxidoreductase family.</text>
</comment>
<evidence type="ECO:0000256" key="2">
    <source>
        <dbReference type="RuleBase" id="RU003682"/>
    </source>
</evidence>
<dbReference type="InterPro" id="IPR050231">
    <property type="entry name" value="Iron_ascorbate_oxido_reductase"/>
</dbReference>
<dbReference type="PANTHER" id="PTHR47990">
    <property type="entry name" value="2-OXOGLUTARATE (2OG) AND FE(II)-DEPENDENT OXYGENASE SUPERFAMILY PROTEIN-RELATED"/>
    <property type="match status" value="1"/>
</dbReference>
<feature type="compositionally biased region" description="Low complexity" evidence="3">
    <location>
        <begin position="242"/>
        <end position="254"/>
    </location>
</feature>
<dbReference type="Pfam" id="PF14226">
    <property type="entry name" value="DIOX_N"/>
    <property type="match status" value="1"/>
</dbReference>
<dbReference type="GO" id="GO:0044283">
    <property type="term" value="P:small molecule biosynthetic process"/>
    <property type="evidence" value="ECO:0007669"/>
    <property type="project" value="UniProtKB-ARBA"/>
</dbReference>
<accession>A0A232M107</accession>
<evidence type="ECO:0000313" key="5">
    <source>
        <dbReference type="EMBL" id="OXV10073.1"/>
    </source>
</evidence>
<dbReference type="OrthoDB" id="288590at2759"/>
<dbReference type="SUPFAM" id="SSF51197">
    <property type="entry name" value="Clavaminate synthase-like"/>
    <property type="match status" value="1"/>
</dbReference>
<keyword evidence="2" id="KW-0479">Metal-binding</keyword>